<comment type="caution">
    <text evidence="2">The sequence shown here is derived from an EMBL/GenBank/DDBJ whole genome shotgun (WGS) entry which is preliminary data.</text>
</comment>
<name>A0A8J4XN88_CHIOP</name>
<feature type="chain" id="PRO_5035243741" evidence="1">
    <location>
        <begin position="17"/>
        <end position="134"/>
    </location>
</feature>
<keyword evidence="1" id="KW-0732">Signal</keyword>
<reference evidence="2" key="1">
    <citation type="submission" date="2020-07" db="EMBL/GenBank/DDBJ databases">
        <title>The High-quality genome of the commercially important snow crab, Chionoecetes opilio.</title>
        <authorList>
            <person name="Jeong J.-H."/>
            <person name="Ryu S."/>
        </authorList>
    </citation>
    <scope>NUCLEOTIDE SEQUENCE</scope>
    <source>
        <strain evidence="2">MADBK_172401_WGS</strain>
        <tissue evidence="2">Digestive gland</tissue>
    </source>
</reference>
<organism evidence="2 3">
    <name type="scientific">Chionoecetes opilio</name>
    <name type="common">Atlantic snow crab</name>
    <name type="synonym">Cancer opilio</name>
    <dbReference type="NCBI Taxonomy" id="41210"/>
    <lineage>
        <taxon>Eukaryota</taxon>
        <taxon>Metazoa</taxon>
        <taxon>Ecdysozoa</taxon>
        <taxon>Arthropoda</taxon>
        <taxon>Crustacea</taxon>
        <taxon>Multicrustacea</taxon>
        <taxon>Malacostraca</taxon>
        <taxon>Eumalacostraca</taxon>
        <taxon>Eucarida</taxon>
        <taxon>Decapoda</taxon>
        <taxon>Pleocyemata</taxon>
        <taxon>Brachyura</taxon>
        <taxon>Eubrachyura</taxon>
        <taxon>Majoidea</taxon>
        <taxon>Majidae</taxon>
        <taxon>Chionoecetes</taxon>
    </lineage>
</organism>
<dbReference type="OrthoDB" id="6344492at2759"/>
<evidence type="ECO:0000313" key="2">
    <source>
        <dbReference type="EMBL" id="KAG0710738.1"/>
    </source>
</evidence>
<dbReference type="Proteomes" id="UP000770661">
    <property type="component" value="Unassembled WGS sequence"/>
</dbReference>
<dbReference type="AlphaFoldDB" id="A0A8J4XN88"/>
<dbReference type="EMBL" id="JACEEZ010023934">
    <property type="protein sequence ID" value="KAG0710738.1"/>
    <property type="molecule type" value="Genomic_DNA"/>
</dbReference>
<evidence type="ECO:0000313" key="3">
    <source>
        <dbReference type="Proteomes" id="UP000770661"/>
    </source>
</evidence>
<accession>A0A8J4XN88</accession>
<protein>
    <submittedName>
        <fullName evidence="2">Uncharacterized protein</fullName>
    </submittedName>
</protein>
<sequence>MKTFLVLSCLIALAYGVKNECHCGAFVSLPDSEQEVLAFPPIELDSCEEILECSIRCIYEWEVITLDGDLCHQTPDGSTVGQKMCDNLEEKGMSNAGPYVVFLYFRMCEGPWGFDGQSSKQRLECRNGNMVIEC</sequence>
<feature type="signal peptide" evidence="1">
    <location>
        <begin position="1"/>
        <end position="16"/>
    </location>
</feature>
<keyword evidence="3" id="KW-1185">Reference proteome</keyword>
<proteinExistence type="predicted"/>
<evidence type="ECO:0000256" key="1">
    <source>
        <dbReference type="SAM" id="SignalP"/>
    </source>
</evidence>
<gene>
    <name evidence="2" type="ORF">GWK47_022208</name>
</gene>